<feature type="coiled-coil region" evidence="5">
    <location>
        <begin position="476"/>
        <end position="503"/>
    </location>
</feature>
<organism evidence="8 9">
    <name type="scientific">Methanothermococcus okinawensis</name>
    <dbReference type="NCBI Taxonomy" id="155863"/>
    <lineage>
        <taxon>Archaea</taxon>
        <taxon>Methanobacteriati</taxon>
        <taxon>Methanobacteriota</taxon>
        <taxon>Methanomada group</taxon>
        <taxon>Methanococci</taxon>
        <taxon>Methanococcales</taxon>
        <taxon>Methanococcaceae</taxon>
        <taxon>Methanothermococcus</taxon>
    </lineage>
</organism>
<dbReference type="Proteomes" id="UP000623215">
    <property type="component" value="Unassembled WGS sequence"/>
</dbReference>
<dbReference type="GO" id="GO:0004518">
    <property type="term" value="F:nuclease activity"/>
    <property type="evidence" value="ECO:0007669"/>
    <property type="project" value="InterPro"/>
</dbReference>
<dbReference type="SMART" id="SM00487">
    <property type="entry name" value="DEXDc"/>
    <property type="match status" value="1"/>
</dbReference>
<dbReference type="SUPFAM" id="SSF52540">
    <property type="entry name" value="P-loop containing nucleoside triphosphate hydrolases"/>
    <property type="match status" value="1"/>
</dbReference>
<dbReference type="InterPro" id="IPR006166">
    <property type="entry name" value="ERCC4_domain"/>
</dbReference>
<dbReference type="PROSITE" id="PS51194">
    <property type="entry name" value="HELICASE_CTER"/>
    <property type="match status" value="1"/>
</dbReference>
<dbReference type="InterPro" id="IPR011335">
    <property type="entry name" value="Restrct_endonuc-II-like"/>
</dbReference>
<dbReference type="GO" id="GO:0004386">
    <property type="term" value="F:helicase activity"/>
    <property type="evidence" value="ECO:0007669"/>
    <property type="project" value="UniProtKB-KW"/>
</dbReference>
<dbReference type="Gene3D" id="3.40.50.10130">
    <property type="match status" value="1"/>
</dbReference>
<evidence type="ECO:0000259" key="6">
    <source>
        <dbReference type="PROSITE" id="PS51192"/>
    </source>
</evidence>
<dbReference type="InterPro" id="IPR041755">
    <property type="entry name" value="Hef_ID"/>
</dbReference>
<dbReference type="SUPFAM" id="SSF52980">
    <property type="entry name" value="Restriction endonuclease-like"/>
    <property type="match status" value="1"/>
</dbReference>
<dbReference type="Pfam" id="PF21210">
    <property type="entry name" value="RNA_helicase_helical"/>
    <property type="match status" value="1"/>
</dbReference>
<dbReference type="PANTHER" id="PTHR14025:SF20">
    <property type="entry name" value="FANCONI ANEMIA GROUP M PROTEIN"/>
    <property type="match status" value="1"/>
</dbReference>
<dbReference type="GO" id="GO:0006281">
    <property type="term" value="P:DNA repair"/>
    <property type="evidence" value="ECO:0007669"/>
    <property type="project" value="InterPro"/>
</dbReference>
<dbReference type="GO" id="GO:0003677">
    <property type="term" value="F:DNA binding"/>
    <property type="evidence" value="ECO:0007669"/>
    <property type="project" value="InterPro"/>
</dbReference>
<dbReference type="EMBL" id="DQVW01000109">
    <property type="protein sequence ID" value="HIQ32917.1"/>
    <property type="molecule type" value="Genomic_DNA"/>
</dbReference>
<dbReference type="InterPro" id="IPR011545">
    <property type="entry name" value="DEAD/DEAH_box_helicase_dom"/>
</dbReference>
<dbReference type="Gene3D" id="3.40.50.300">
    <property type="entry name" value="P-loop containing nucleotide triphosphate hydrolases"/>
    <property type="match status" value="2"/>
</dbReference>
<keyword evidence="4" id="KW-0067">ATP-binding</keyword>
<dbReference type="PROSITE" id="PS51192">
    <property type="entry name" value="HELICASE_ATP_BIND_1"/>
    <property type="match status" value="1"/>
</dbReference>
<dbReference type="SMART" id="SM00490">
    <property type="entry name" value="HELICc"/>
    <property type="match status" value="1"/>
</dbReference>
<dbReference type="Pfam" id="PF00271">
    <property type="entry name" value="Helicase_C"/>
    <property type="match status" value="1"/>
</dbReference>
<dbReference type="GO" id="GO:0016787">
    <property type="term" value="F:hydrolase activity"/>
    <property type="evidence" value="ECO:0007669"/>
    <property type="project" value="UniProtKB-KW"/>
</dbReference>
<dbReference type="Pfam" id="PF02732">
    <property type="entry name" value="ERCC4"/>
    <property type="match status" value="1"/>
</dbReference>
<dbReference type="PANTHER" id="PTHR14025">
    <property type="entry name" value="FANCONI ANEMIA GROUP M FANCM FAMILY MEMBER"/>
    <property type="match status" value="1"/>
</dbReference>
<dbReference type="GO" id="GO:0005524">
    <property type="term" value="F:ATP binding"/>
    <property type="evidence" value="ECO:0007669"/>
    <property type="project" value="UniProtKB-KW"/>
</dbReference>
<proteinExistence type="predicted"/>
<name>A0A833EDQ8_9EURY</name>
<evidence type="ECO:0000256" key="4">
    <source>
        <dbReference type="ARBA" id="ARBA00022840"/>
    </source>
</evidence>
<accession>A0A833EDQ8</accession>
<dbReference type="Pfam" id="PF14520">
    <property type="entry name" value="HHH_5"/>
    <property type="match status" value="1"/>
</dbReference>
<evidence type="ECO:0000256" key="1">
    <source>
        <dbReference type="ARBA" id="ARBA00022741"/>
    </source>
</evidence>
<reference evidence="8" key="1">
    <citation type="journal article" date="2020" name="ISME J.">
        <title>Gammaproteobacteria mediating utilization of methyl-, sulfur- and petroleum organic compounds in deep ocean hydrothermal plumes.</title>
        <authorList>
            <person name="Zhou Z."/>
            <person name="Liu Y."/>
            <person name="Pan J."/>
            <person name="Cron B.R."/>
            <person name="Toner B.M."/>
            <person name="Anantharaman K."/>
            <person name="Breier J.A."/>
            <person name="Dick G.J."/>
            <person name="Li M."/>
        </authorList>
    </citation>
    <scope>NUCLEOTIDE SEQUENCE</scope>
    <source>
        <strain evidence="8">SZUA-1534</strain>
    </source>
</reference>
<comment type="caution">
    <text evidence="8">The sequence shown here is derived from an EMBL/GenBank/DDBJ whole genome shotgun (WGS) entry which is preliminary data.</text>
</comment>
<dbReference type="GO" id="GO:0140097">
    <property type="term" value="F:catalytic activity, acting on DNA"/>
    <property type="evidence" value="ECO:0007669"/>
    <property type="project" value="UniProtKB-ARBA"/>
</dbReference>
<dbReference type="InterPro" id="IPR027417">
    <property type="entry name" value="P-loop_NTPase"/>
</dbReference>
<dbReference type="NCBIfam" id="NF010337">
    <property type="entry name" value="PRK13766.1"/>
    <property type="match status" value="1"/>
</dbReference>
<dbReference type="InterPro" id="IPR003583">
    <property type="entry name" value="Hlx-hairpin-Hlx_DNA-bd_motif"/>
</dbReference>
<evidence type="ECO:0000313" key="9">
    <source>
        <dbReference type="Proteomes" id="UP000623215"/>
    </source>
</evidence>
<dbReference type="Gene3D" id="1.20.1320.20">
    <property type="entry name" value="hef helicase domain"/>
    <property type="match status" value="1"/>
</dbReference>
<evidence type="ECO:0000259" key="7">
    <source>
        <dbReference type="PROSITE" id="PS51194"/>
    </source>
</evidence>
<evidence type="ECO:0000313" key="8">
    <source>
        <dbReference type="EMBL" id="HIQ32917.1"/>
    </source>
</evidence>
<evidence type="ECO:0000256" key="3">
    <source>
        <dbReference type="ARBA" id="ARBA00022806"/>
    </source>
</evidence>
<dbReference type="AlphaFoldDB" id="A0A833EDQ8"/>
<protein>
    <submittedName>
        <fullName evidence="8">DEAD/DEAH box helicase</fullName>
    </submittedName>
</protein>
<feature type="domain" description="Helicase C-terminal" evidence="7">
    <location>
        <begin position="334"/>
        <end position="508"/>
    </location>
</feature>
<dbReference type="SMART" id="SM00891">
    <property type="entry name" value="ERCC4"/>
    <property type="match status" value="1"/>
</dbReference>
<evidence type="ECO:0000256" key="2">
    <source>
        <dbReference type="ARBA" id="ARBA00022801"/>
    </source>
</evidence>
<dbReference type="CDD" id="cd20075">
    <property type="entry name" value="XPF_nuclease_XPF_arch"/>
    <property type="match status" value="1"/>
</dbReference>
<keyword evidence="3 8" id="KW-0347">Helicase</keyword>
<dbReference type="Gene3D" id="1.10.150.20">
    <property type="entry name" value="5' to 3' exonuclease, C-terminal subdomain"/>
    <property type="match status" value="1"/>
</dbReference>
<dbReference type="InterPro" id="IPR001650">
    <property type="entry name" value="Helicase_C-like"/>
</dbReference>
<dbReference type="Pfam" id="PF00270">
    <property type="entry name" value="DEAD"/>
    <property type="match status" value="1"/>
</dbReference>
<keyword evidence="5" id="KW-0175">Coiled coil</keyword>
<dbReference type="SMART" id="SM00278">
    <property type="entry name" value="HhH1"/>
    <property type="match status" value="2"/>
</dbReference>
<gene>
    <name evidence="8" type="ORF">EYH55_05520</name>
</gene>
<dbReference type="SUPFAM" id="SSF47781">
    <property type="entry name" value="RuvA domain 2-like"/>
    <property type="match status" value="1"/>
</dbReference>
<dbReference type="InterPro" id="IPR010994">
    <property type="entry name" value="RuvA_2-like"/>
</dbReference>
<feature type="domain" description="Helicase ATP-binding" evidence="6">
    <location>
        <begin position="22"/>
        <end position="186"/>
    </location>
</feature>
<dbReference type="CDD" id="cd12089">
    <property type="entry name" value="Hef_ID"/>
    <property type="match status" value="1"/>
</dbReference>
<keyword evidence="2" id="KW-0378">Hydrolase</keyword>
<keyword evidence="1" id="KW-0547">Nucleotide-binding</keyword>
<dbReference type="InterPro" id="IPR014001">
    <property type="entry name" value="Helicase_ATP-bd"/>
</dbReference>
<sequence length="734" mass="84267">MYINHPLIKPNTLESRTYQELIVAKALEKNTLCVLGTGLGKTVIATLTIAGVLSKRDGKVLIIAPSRPLVEQHYNSLKNFLNIPEKEIVVLTGKIPPEKRKKLWRTGKVFVATPQIVENDIVAGRVPVDDFVLLIVDEAHHTTGNHSYTFVASTFKGKVRVLGLTASPGSDIDRVLEVCENLGIEHVEIRTPEDPDVRKYVKTVKIRTVKVKLPREYQECIELIRSALKERLKILRDCKLIHSIVVNRSELLALQRRVMEIEGESKYELIRVVSEAIKLDYAVEILECQGKDAFLNYFERLGSQNTRSAREIVRDPKVLKAVYKLRTLDIDHPKLDKLLEIVKDILSKNRKEKIIVFAQYRDTVEKIVNLLRENKIGALPFMGQSNRGGKGMSQKEQIKTLERFKGDDSINVLVSTSVSEEGIDITSVNYVIFYEPVPSEIRFIQRKGRASRGEGGECIILITENTRDEAYYWSAIQKERNMKRILKEMVKTLNKKLREKKKDYRGPLDAYLEEETSSKVEEEKKPKIVIDHREKNIGKLLFGRAELEFRNLEFGDYILSDRVIVERKTSEDFENSIIDKRLFKQLKELKNYERPILIIEGDRFERLEENVIKGAILSIVLDYHIPILFSKSPEETADILLKLAEREQLKNKRPVEIRTGKKPMSLRERQRFIVESFPDVGPVTAENLLLSFETIENIVNASEEELMKVEGVGKATARKIKEVLTERYTKSPTP</sequence>
<evidence type="ECO:0000256" key="5">
    <source>
        <dbReference type="SAM" id="Coils"/>
    </source>
</evidence>